<dbReference type="eggNOG" id="COG3828">
    <property type="taxonomic scope" value="Bacteria"/>
</dbReference>
<evidence type="ECO:0000313" key="9">
    <source>
        <dbReference type="Proteomes" id="UP000009175"/>
    </source>
</evidence>
<dbReference type="InterPro" id="IPR026071">
    <property type="entry name" value="Glyco_Hydrolase_99"/>
</dbReference>
<dbReference type="CDD" id="cd11574">
    <property type="entry name" value="GH99"/>
    <property type="match status" value="1"/>
</dbReference>
<keyword evidence="9" id="KW-1185">Reference proteome</keyword>
<protein>
    <submittedName>
        <fullName evidence="8">Endo-alpha-mannosidase</fullName>
    </submittedName>
</protein>
<dbReference type="Proteomes" id="UP000009175">
    <property type="component" value="Chromosome"/>
</dbReference>
<reference evidence="8 9" key="1">
    <citation type="submission" date="2006-12" db="EMBL/GenBank/DDBJ databases">
        <title>Complete sequence of Shewanella amazonensis SB2B.</title>
        <authorList>
            <consortium name="US DOE Joint Genome Institute"/>
            <person name="Copeland A."/>
            <person name="Lucas S."/>
            <person name="Lapidus A."/>
            <person name="Barry K."/>
            <person name="Detter J.C."/>
            <person name="Glavina del Rio T."/>
            <person name="Hammon N."/>
            <person name="Israni S."/>
            <person name="Dalin E."/>
            <person name="Tice H."/>
            <person name="Pitluck S."/>
            <person name="Munk A.C."/>
            <person name="Brettin T."/>
            <person name="Bruce D."/>
            <person name="Han C."/>
            <person name="Tapia R."/>
            <person name="Gilna P."/>
            <person name="Schmutz J."/>
            <person name="Larimer F."/>
            <person name="Land M."/>
            <person name="Hauser L."/>
            <person name="Kyrpides N."/>
            <person name="Mikhailova N."/>
            <person name="Fredrickson J."/>
            <person name="Richardson P."/>
        </authorList>
    </citation>
    <scope>NUCLEOTIDE SEQUENCE [LARGE SCALE GENOMIC DNA]</scope>
    <source>
        <strain evidence="9">ATCC BAA-1098 / SB2B</strain>
    </source>
</reference>
<comment type="subcellular location">
    <subcellularLocation>
        <location evidence="1">Golgi apparatus membrane</location>
        <topology evidence="1">Single-pass type II membrane protein</topology>
    </subcellularLocation>
</comment>
<keyword evidence="6" id="KW-0333">Golgi apparatus</keyword>
<keyword evidence="2" id="KW-0812">Transmembrane</keyword>
<gene>
    <name evidence="8" type="ordered locus">Sama_0297</name>
</gene>
<evidence type="ECO:0000313" key="8">
    <source>
        <dbReference type="EMBL" id="ABL98508.1"/>
    </source>
</evidence>
<accession>A1S2A2</accession>
<dbReference type="HOGENOM" id="CLU_042710_1_0_6"/>
<dbReference type="SUPFAM" id="SSF51445">
    <property type="entry name" value="(Trans)glycosidases"/>
    <property type="match status" value="1"/>
</dbReference>
<proteinExistence type="predicted"/>
<keyword evidence="4" id="KW-0735">Signal-anchor</keyword>
<sequence>MGNSRLHVFYYGWYGNPQQDGQWQHWNHRVLPYGDIPLEGRLDFPGADDIGANFYPSLGSYSSHDPEIIEQHLEMMRQAGIGVVSVSWLGADDFAARSIDFFMDKAAEKGLQINFHIEPNYRSAEEFHAIIAELMRKFGTHPALYRYRGKPLYYVYDSYKMPVSEWQKLLLPGGELSLRTPELDGQFIGLWVNQGEEAFFLDTGFDGFYTYFASEGFVWGSTSTNWPYLAGWASRHGKLFIPSVGPGYADDRIRPWNGANFKAREQGRYYDRMFSQALNTKPDIVTITSFNEWHEGTQIEPAVVKQLPDYRYLDYGDLPEDYYLQRTLDWSRKLSAIPVNSSQQEGSR</sequence>
<organism evidence="8 9">
    <name type="scientific">Shewanella amazonensis (strain ATCC BAA-1098 / SB2B)</name>
    <dbReference type="NCBI Taxonomy" id="326297"/>
    <lineage>
        <taxon>Bacteria</taxon>
        <taxon>Pseudomonadati</taxon>
        <taxon>Pseudomonadota</taxon>
        <taxon>Gammaproteobacteria</taxon>
        <taxon>Alteromonadales</taxon>
        <taxon>Shewanellaceae</taxon>
        <taxon>Shewanella</taxon>
    </lineage>
</organism>
<evidence type="ECO:0000256" key="1">
    <source>
        <dbReference type="ARBA" id="ARBA00004323"/>
    </source>
</evidence>
<evidence type="ECO:0000256" key="4">
    <source>
        <dbReference type="ARBA" id="ARBA00022968"/>
    </source>
</evidence>
<dbReference type="CAZy" id="GH99">
    <property type="family name" value="Glycoside Hydrolase Family 99"/>
</dbReference>
<evidence type="ECO:0000256" key="3">
    <source>
        <dbReference type="ARBA" id="ARBA00022801"/>
    </source>
</evidence>
<name>A1S2A2_SHEAM</name>
<evidence type="ECO:0000256" key="7">
    <source>
        <dbReference type="ARBA" id="ARBA00023136"/>
    </source>
</evidence>
<dbReference type="GO" id="GO:0004559">
    <property type="term" value="F:alpha-mannosidase activity"/>
    <property type="evidence" value="ECO:0007669"/>
    <property type="project" value="TreeGrafter"/>
</dbReference>
<evidence type="ECO:0000256" key="5">
    <source>
        <dbReference type="ARBA" id="ARBA00022989"/>
    </source>
</evidence>
<dbReference type="KEGG" id="saz:Sama_0297"/>
<evidence type="ECO:0000256" key="2">
    <source>
        <dbReference type="ARBA" id="ARBA00022692"/>
    </source>
</evidence>
<dbReference type="Pfam" id="PF16317">
    <property type="entry name" value="Glyco_hydro_99"/>
    <property type="match status" value="1"/>
</dbReference>
<dbReference type="PANTHER" id="PTHR13572:SF4">
    <property type="entry name" value="RE57134P"/>
    <property type="match status" value="1"/>
</dbReference>
<dbReference type="STRING" id="326297.Sama_0297"/>
<dbReference type="InterPro" id="IPR017853">
    <property type="entry name" value="GH"/>
</dbReference>
<dbReference type="Gene3D" id="3.20.20.80">
    <property type="entry name" value="Glycosidases"/>
    <property type="match status" value="1"/>
</dbReference>
<keyword evidence="7" id="KW-0472">Membrane</keyword>
<dbReference type="PANTHER" id="PTHR13572">
    <property type="entry name" value="ENDO-ALPHA-1,2-MANNOSIDASE"/>
    <property type="match status" value="1"/>
</dbReference>
<dbReference type="AlphaFoldDB" id="A1S2A2"/>
<dbReference type="EMBL" id="CP000507">
    <property type="protein sequence ID" value="ABL98508.1"/>
    <property type="molecule type" value="Genomic_DNA"/>
</dbReference>
<keyword evidence="5" id="KW-1133">Transmembrane helix</keyword>
<evidence type="ECO:0000256" key="6">
    <source>
        <dbReference type="ARBA" id="ARBA00023034"/>
    </source>
</evidence>
<keyword evidence="3" id="KW-0378">Hydrolase</keyword>